<evidence type="ECO:0000256" key="2">
    <source>
        <dbReference type="ARBA" id="ARBA00022448"/>
    </source>
</evidence>
<feature type="transmembrane region" description="Helical" evidence="8">
    <location>
        <begin position="57"/>
        <end position="78"/>
    </location>
</feature>
<evidence type="ECO:0000256" key="8">
    <source>
        <dbReference type="SAM" id="Phobius"/>
    </source>
</evidence>
<organism evidence="9 10">
    <name type="scientific">Georgenia satyanarayanai</name>
    <dbReference type="NCBI Taxonomy" id="860221"/>
    <lineage>
        <taxon>Bacteria</taxon>
        <taxon>Bacillati</taxon>
        <taxon>Actinomycetota</taxon>
        <taxon>Actinomycetes</taxon>
        <taxon>Micrococcales</taxon>
        <taxon>Bogoriellaceae</taxon>
        <taxon>Georgenia</taxon>
    </lineage>
</organism>
<accession>A0A2Y9BYD2</accession>
<evidence type="ECO:0000256" key="7">
    <source>
        <dbReference type="RuleBase" id="RU003942"/>
    </source>
</evidence>
<dbReference type="PANTHER" id="PTHR30561">
    <property type="entry name" value="SMR FAMILY PROTON-DEPENDENT DRUG EFFLUX TRANSPORTER SUGE"/>
    <property type="match status" value="1"/>
</dbReference>
<proteinExistence type="inferred from homology"/>
<dbReference type="FunFam" id="1.10.3730.20:FF:000001">
    <property type="entry name" value="Quaternary ammonium compound resistance transporter SugE"/>
    <property type="match status" value="1"/>
</dbReference>
<evidence type="ECO:0000313" key="9">
    <source>
        <dbReference type="EMBL" id="SSA42422.1"/>
    </source>
</evidence>
<keyword evidence="6 8" id="KW-0472">Membrane</keyword>
<dbReference type="SUPFAM" id="SSF103481">
    <property type="entry name" value="Multidrug resistance efflux transporter EmrE"/>
    <property type="match status" value="1"/>
</dbReference>
<feature type="transmembrane region" description="Helical" evidence="8">
    <location>
        <begin position="84"/>
        <end position="102"/>
    </location>
</feature>
<dbReference type="Pfam" id="PF00893">
    <property type="entry name" value="Multi_Drug_Res"/>
    <property type="match status" value="1"/>
</dbReference>
<dbReference type="InterPro" id="IPR045324">
    <property type="entry name" value="Small_multidrug_res"/>
</dbReference>
<dbReference type="GO" id="GO:0022857">
    <property type="term" value="F:transmembrane transporter activity"/>
    <property type="evidence" value="ECO:0007669"/>
    <property type="project" value="InterPro"/>
</dbReference>
<dbReference type="AlphaFoldDB" id="A0A2Y9BYD2"/>
<evidence type="ECO:0000256" key="4">
    <source>
        <dbReference type="ARBA" id="ARBA00022692"/>
    </source>
</evidence>
<comment type="similarity">
    <text evidence="7">Belongs to the drug/metabolite transporter (DMT) superfamily. Small multidrug resistance (SMR) (TC 2.A.7.1) family.</text>
</comment>
<gene>
    <name evidence="9" type="ORF">SAMN05216184_10689</name>
</gene>
<dbReference type="RefSeq" id="WP_110852477.1">
    <property type="nucleotide sequence ID" value="NZ_QKLZ01000006.1"/>
</dbReference>
<keyword evidence="4 7" id="KW-0812">Transmembrane</keyword>
<evidence type="ECO:0000256" key="5">
    <source>
        <dbReference type="ARBA" id="ARBA00022989"/>
    </source>
</evidence>
<name>A0A2Y9BYD2_9MICO</name>
<sequence length="122" mass="12304">MAWVVLMASGLLEAGWALALKASEGFTRLWPSVWFVLLAGLSFLGLAYALRSLPVGVAYAVWTGIGAAVTATIGMVWLGEGVSVLKIVSIALVIAGIAGLQLSADSAVADTATAPGAVTSGE</sequence>
<keyword evidence="3" id="KW-1003">Cell membrane</keyword>
<dbReference type="EMBL" id="UETB01000006">
    <property type="protein sequence ID" value="SSA42422.1"/>
    <property type="molecule type" value="Genomic_DNA"/>
</dbReference>
<keyword evidence="10" id="KW-1185">Reference proteome</keyword>
<protein>
    <submittedName>
        <fullName evidence="9">Quaternary ammonium compound-resistance protein SugE</fullName>
    </submittedName>
</protein>
<dbReference type="InterPro" id="IPR000390">
    <property type="entry name" value="Small_drug/metabolite_transptr"/>
</dbReference>
<evidence type="ECO:0000256" key="3">
    <source>
        <dbReference type="ARBA" id="ARBA00022475"/>
    </source>
</evidence>
<reference evidence="9 10" key="1">
    <citation type="submission" date="2016-10" db="EMBL/GenBank/DDBJ databases">
        <authorList>
            <person name="Cai Z."/>
        </authorList>
    </citation>
    <scope>NUCLEOTIDE SEQUENCE [LARGE SCALE GENOMIC DNA]</scope>
    <source>
        <strain evidence="9 10">CGMCC 1.10826</strain>
    </source>
</reference>
<dbReference type="PANTHER" id="PTHR30561:SF0">
    <property type="entry name" value="GUANIDINIUM EXPORTER"/>
    <property type="match status" value="1"/>
</dbReference>
<evidence type="ECO:0000256" key="6">
    <source>
        <dbReference type="ARBA" id="ARBA00023136"/>
    </source>
</evidence>
<dbReference type="InterPro" id="IPR037185">
    <property type="entry name" value="EmrE-like"/>
</dbReference>
<keyword evidence="5 8" id="KW-1133">Transmembrane helix</keyword>
<evidence type="ECO:0000256" key="1">
    <source>
        <dbReference type="ARBA" id="ARBA00004651"/>
    </source>
</evidence>
<dbReference type="Proteomes" id="UP000250222">
    <property type="component" value="Unassembled WGS sequence"/>
</dbReference>
<evidence type="ECO:0000313" key="10">
    <source>
        <dbReference type="Proteomes" id="UP000250222"/>
    </source>
</evidence>
<feature type="transmembrane region" description="Helical" evidence="8">
    <location>
        <begin position="29"/>
        <end position="50"/>
    </location>
</feature>
<dbReference type="GO" id="GO:0005886">
    <property type="term" value="C:plasma membrane"/>
    <property type="evidence" value="ECO:0007669"/>
    <property type="project" value="UniProtKB-SubCell"/>
</dbReference>
<dbReference type="Gene3D" id="1.10.3730.20">
    <property type="match status" value="1"/>
</dbReference>
<comment type="subcellular location">
    <subcellularLocation>
        <location evidence="1 7">Cell membrane</location>
        <topology evidence="1 7">Multi-pass membrane protein</topology>
    </subcellularLocation>
</comment>
<dbReference type="OrthoDB" id="21828at2"/>
<keyword evidence="2" id="KW-0813">Transport</keyword>